<dbReference type="Proteomes" id="UP000266313">
    <property type="component" value="Chromosome"/>
</dbReference>
<protein>
    <submittedName>
        <fullName evidence="1">Uncharacterized protein</fullName>
    </submittedName>
</protein>
<keyword evidence="2" id="KW-1185">Reference proteome</keyword>
<gene>
    <name evidence="1" type="ORF">sS8_3344</name>
</gene>
<evidence type="ECO:0000313" key="1">
    <source>
        <dbReference type="EMBL" id="BBA35282.1"/>
    </source>
</evidence>
<organism evidence="1 2">
    <name type="scientific">Methylocaldum marinum</name>
    <dbReference type="NCBI Taxonomy" id="1432792"/>
    <lineage>
        <taxon>Bacteria</taxon>
        <taxon>Pseudomonadati</taxon>
        <taxon>Pseudomonadota</taxon>
        <taxon>Gammaproteobacteria</taxon>
        <taxon>Methylococcales</taxon>
        <taxon>Methylococcaceae</taxon>
        <taxon>Methylocaldum</taxon>
    </lineage>
</organism>
<sequence length="103" mass="12255">MEEALNRYGSAIRWGAFQKAWDFQAGKENPMPDFNALRNVKVTGYESLFRKVQDEGNTVLQTVEIRYINNDRLVEKSLTDEQKWHFDVEQKHWRLDSAFPQFE</sequence>
<evidence type="ECO:0000313" key="2">
    <source>
        <dbReference type="Proteomes" id="UP000266313"/>
    </source>
</evidence>
<reference evidence="1 2" key="1">
    <citation type="submission" date="2016-12" db="EMBL/GenBank/DDBJ databases">
        <title>Genome sequencing of Methylocaldum marinum.</title>
        <authorList>
            <person name="Takeuchi M."/>
            <person name="Kamagata Y."/>
            <person name="Hiraoka S."/>
            <person name="Oshima K."/>
            <person name="Hattori M."/>
            <person name="Iwasaki W."/>
        </authorList>
    </citation>
    <scope>NUCLEOTIDE SEQUENCE [LARGE SCALE GENOMIC DNA]</scope>
    <source>
        <strain evidence="1 2">S8</strain>
    </source>
</reference>
<accession>A0A250KUM1</accession>
<name>A0A250KUM1_9GAMM</name>
<proteinExistence type="predicted"/>
<dbReference type="AlphaFoldDB" id="A0A250KUM1"/>
<dbReference type="EMBL" id="AP017928">
    <property type="protein sequence ID" value="BBA35282.1"/>
    <property type="molecule type" value="Genomic_DNA"/>
</dbReference>
<dbReference type="KEGG" id="mmai:sS8_3344"/>